<dbReference type="GO" id="GO:0020037">
    <property type="term" value="F:heme binding"/>
    <property type="evidence" value="ECO:0007669"/>
    <property type="project" value="InterPro"/>
</dbReference>
<evidence type="ECO:0000256" key="7">
    <source>
        <dbReference type="ARBA" id="ARBA00023002"/>
    </source>
</evidence>
<comment type="similarity">
    <text evidence="2">Belongs to the cytochrome P450 family.</text>
</comment>
<dbReference type="PANTHER" id="PTHR24282">
    <property type="entry name" value="CYTOCHROME P450 FAMILY MEMBER"/>
    <property type="match status" value="1"/>
</dbReference>
<evidence type="ECO:0000256" key="3">
    <source>
        <dbReference type="ARBA" id="ARBA00022617"/>
    </source>
</evidence>
<comment type="caution">
    <text evidence="11">The sequence shown here is derived from an EMBL/GenBank/DDBJ whole genome shotgun (WGS) entry which is preliminary data.</text>
</comment>
<keyword evidence="5" id="KW-0479">Metal-binding</keyword>
<evidence type="ECO:0000256" key="8">
    <source>
        <dbReference type="ARBA" id="ARBA00023004"/>
    </source>
</evidence>
<keyword evidence="4" id="KW-0812">Transmembrane</keyword>
<keyword evidence="3" id="KW-0349">Heme</keyword>
<keyword evidence="12" id="KW-1185">Reference proteome</keyword>
<evidence type="ECO:0000313" key="12">
    <source>
        <dbReference type="Proteomes" id="UP000631114"/>
    </source>
</evidence>
<evidence type="ECO:0000256" key="6">
    <source>
        <dbReference type="ARBA" id="ARBA00022989"/>
    </source>
</evidence>
<organism evidence="11 12">
    <name type="scientific">Coptis chinensis</name>
    <dbReference type="NCBI Taxonomy" id="261450"/>
    <lineage>
        <taxon>Eukaryota</taxon>
        <taxon>Viridiplantae</taxon>
        <taxon>Streptophyta</taxon>
        <taxon>Embryophyta</taxon>
        <taxon>Tracheophyta</taxon>
        <taxon>Spermatophyta</taxon>
        <taxon>Magnoliopsida</taxon>
        <taxon>Ranunculales</taxon>
        <taxon>Ranunculaceae</taxon>
        <taxon>Coptidoideae</taxon>
        <taxon>Coptis</taxon>
    </lineage>
</organism>
<dbReference type="SUPFAM" id="SSF48264">
    <property type="entry name" value="Cytochrome P450"/>
    <property type="match status" value="1"/>
</dbReference>
<dbReference type="GO" id="GO:0016705">
    <property type="term" value="F:oxidoreductase activity, acting on paired donors, with incorporation or reduction of molecular oxygen"/>
    <property type="evidence" value="ECO:0007669"/>
    <property type="project" value="InterPro"/>
</dbReference>
<proteinExistence type="inferred from homology"/>
<dbReference type="InterPro" id="IPR001128">
    <property type="entry name" value="Cyt_P450"/>
</dbReference>
<dbReference type="InterPro" id="IPR050665">
    <property type="entry name" value="Cytochrome_P450_Monooxygen"/>
</dbReference>
<dbReference type="InterPro" id="IPR036396">
    <property type="entry name" value="Cyt_P450_sf"/>
</dbReference>
<dbReference type="EMBL" id="JADFTS010000006">
    <property type="protein sequence ID" value="KAF9603788.1"/>
    <property type="molecule type" value="Genomic_DNA"/>
</dbReference>
<keyword evidence="7" id="KW-0560">Oxidoreductase</keyword>
<gene>
    <name evidence="11" type="ORF">IFM89_037922</name>
</gene>
<keyword evidence="8" id="KW-0408">Iron</keyword>
<evidence type="ECO:0000313" key="11">
    <source>
        <dbReference type="EMBL" id="KAF9603788.1"/>
    </source>
</evidence>
<comment type="subcellular location">
    <subcellularLocation>
        <location evidence="1">Membrane</location>
    </subcellularLocation>
</comment>
<name>A0A835LQ02_9MAGN</name>
<dbReference type="GO" id="GO:0005506">
    <property type="term" value="F:iron ion binding"/>
    <property type="evidence" value="ECO:0007669"/>
    <property type="project" value="InterPro"/>
</dbReference>
<dbReference type="GO" id="GO:0044550">
    <property type="term" value="P:secondary metabolite biosynthetic process"/>
    <property type="evidence" value="ECO:0007669"/>
    <property type="project" value="UniProtKB-ARBA"/>
</dbReference>
<protein>
    <recommendedName>
        <fullName evidence="13">Cytochrome P450</fullName>
    </recommendedName>
</protein>
<dbReference type="OrthoDB" id="1470350at2759"/>
<dbReference type="GO" id="GO:0004497">
    <property type="term" value="F:monooxygenase activity"/>
    <property type="evidence" value="ECO:0007669"/>
    <property type="project" value="UniProtKB-KW"/>
</dbReference>
<dbReference type="GO" id="GO:0016020">
    <property type="term" value="C:membrane"/>
    <property type="evidence" value="ECO:0007669"/>
    <property type="project" value="UniProtKB-SubCell"/>
</dbReference>
<dbReference type="PANTHER" id="PTHR24282:SF148">
    <property type="entry name" value="CYTOCHROME P450 72A15-LIKE"/>
    <property type="match status" value="1"/>
</dbReference>
<evidence type="ECO:0008006" key="13">
    <source>
        <dbReference type="Google" id="ProtNLM"/>
    </source>
</evidence>
<dbReference type="AlphaFoldDB" id="A0A835LQ02"/>
<dbReference type="Pfam" id="PF00067">
    <property type="entry name" value="p450"/>
    <property type="match status" value="1"/>
</dbReference>
<dbReference type="Gene3D" id="1.20.120.990">
    <property type="entry name" value="Glycosyltransferase family 88, C-terminal domain"/>
    <property type="match status" value="1"/>
</dbReference>
<keyword evidence="9" id="KW-0503">Monooxygenase</keyword>
<evidence type="ECO:0000256" key="2">
    <source>
        <dbReference type="ARBA" id="ARBA00010617"/>
    </source>
</evidence>
<evidence type="ECO:0000256" key="1">
    <source>
        <dbReference type="ARBA" id="ARBA00004370"/>
    </source>
</evidence>
<accession>A0A835LQ02</accession>
<evidence type="ECO:0000256" key="5">
    <source>
        <dbReference type="ARBA" id="ARBA00022723"/>
    </source>
</evidence>
<evidence type="ECO:0000256" key="10">
    <source>
        <dbReference type="ARBA" id="ARBA00023136"/>
    </source>
</evidence>
<evidence type="ECO:0000256" key="4">
    <source>
        <dbReference type="ARBA" id="ARBA00022692"/>
    </source>
</evidence>
<keyword evidence="10" id="KW-0472">Membrane</keyword>
<sequence>MVQTHQSYSSDRATRHPFHQQNSEDLWKNVFLLDWNKAYSHHLRSRTDEGSPIRQGMTPAFLTSCIELIEIWKNKTYSQGYCELDTWHDIQDFTADVISRTAFGSNFEEGKKIFELQKEQSILVMQAVQSVYIPGFRFIPTKENKRRMNLDKEIVVNLRDLIRRKTLALESGKSSVDDLLGILLQYSRESSQADMNNLKTTGMPIDQVTMILYEVLRLYPPLVQQIRILARQQSLEISPSQPGSTHPTNTTYSS</sequence>
<reference evidence="11 12" key="1">
    <citation type="submission" date="2020-10" db="EMBL/GenBank/DDBJ databases">
        <title>The Coptis chinensis genome and diversification of protoberbering-type alkaloids.</title>
        <authorList>
            <person name="Wang B."/>
            <person name="Shu S."/>
            <person name="Song C."/>
            <person name="Liu Y."/>
        </authorList>
    </citation>
    <scope>NUCLEOTIDE SEQUENCE [LARGE SCALE GENOMIC DNA]</scope>
    <source>
        <strain evidence="11">HL-2020</strain>
        <tissue evidence="11">Leaf</tissue>
    </source>
</reference>
<dbReference type="Proteomes" id="UP000631114">
    <property type="component" value="Unassembled WGS sequence"/>
</dbReference>
<evidence type="ECO:0000256" key="9">
    <source>
        <dbReference type="ARBA" id="ARBA00023033"/>
    </source>
</evidence>
<keyword evidence="6" id="KW-1133">Transmembrane helix</keyword>